<protein>
    <recommendedName>
        <fullName evidence="3">Secreted protein</fullName>
    </recommendedName>
</protein>
<gene>
    <name evidence="1" type="ORF">PG986_015093</name>
</gene>
<dbReference type="Proteomes" id="UP001391051">
    <property type="component" value="Unassembled WGS sequence"/>
</dbReference>
<organism evidence="1 2">
    <name type="scientific">Apiospora aurea</name>
    <dbReference type="NCBI Taxonomy" id="335848"/>
    <lineage>
        <taxon>Eukaryota</taxon>
        <taxon>Fungi</taxon>
        <taxon>Dikarya</taxon>
        <taxon>Ascomycota</taxon>
        <taxon>Pezizomycotina</taxon>
        <taxon>Sordariomycetes</taxon>
        <taxon>Xylariomycetidae</taxon>
        <taxon>Amphisphaeriales</taxon>
        <taxon>Apiosporaceae</taxon>
        <taxon>Apiospora</taxon>
    </lineage>
</organism>
<reference evidence="1 2" key="1">
    <citation type="submission" date="2023-01" db="EMBL/GenBank/DDBJ databases">
        <title>Analysis of 21 Apiospora genomes using comparative genomics revels a genus with tremendous synthesis potential of carbohydrate active enzymes and secondary metabolites.</title>
        <authorList>
            <person name="Sorensen T."/>
        </authorList>
    </citation>
    <scope>NUCLEOTIDE SEQUENCE [LARGE SCALE GENOMIC DNA]</scope>
    <source>
        <strain evidence="1 2">CBS 24483</strain>
    </source>
</reference>
<evidence type="ECO:0000313" key="2">
    <source>
        <dbReference type="Proteomes" id="UP001391051"/>
    </source>
</evidence>
<name>A0ABR1PRK7_9PEZI</name>
<dbReference type="RefSeq" id="XP_066692404.1">
    <property type="nucleotide sequence ID" value="XM_066851315.1"/>
</dbReference>
<dbReference type="GeneID" id="92084377"/>
<proteinExistence type="predicted"/>
<evidence type="ECO:0000313" key="1">
    <source>
        <dbReference type="EMBL" id="KAK7936655.1"/>
    </source>
</evidence>
<sequence>MVLLIGIISVHPSSQGETYRVPLPSKVLLGLLLLLFRHVLVDVRHHRQHRDDNGCRETGHFKHLNTPGQALEPSLFAYAGSPGLGDRRPSPSHSADFHEAGLHEIAPLRDGVLGIVLEQAEEGVQLLEEHANAVGWFPGRVLRVPIQSPVLGPLGQIVDALEGALQLLSKLFIAVVHVLSLGLEIGLHQVGKLVEPIWSLIVRLVLEKFLEDGELLEVSEPVERCRVSLVDWVVCWNGLEPSVGSGSVAVLRRLTCA</sequence>
<dbReference type="EMBL" id="JAQQWE010000011">
    <property type="protein sequence ID" value="KAK7936655.1"/>
    <property type="molecule type" value="Genomic_DNA"/>
</dbReference>
<keyword evidence="2" id="KW-1185">Reference proteome</keyword>
<evidence type="ECO:0008006" key="3">
    <source>
        <dbReference type="Google" id="ProtNLM"/>
    </source>
</evidence>
<comment type="caution">
    <text evidence="1">The sequence shown here is derived from an EMBL/GenBank/DDBJ whole genome shotgun (WGS) entry which is preliminary data.</text>
</comment>
<accession>A0ABR1PRK7</accession>